<feature type="domain" description="Ion transport" evidence="12">
    <location>
        <begin position="502"/>
        <end position="619"/>
    </location>
</feature>
<comment type="caution">
    <text evidence="13">The sequence shown here is derived from an EMBL/GenBank/DDBJ whole genome shotgun (WGS) entry which is preliminary data.</text>
</comment>
<sequence>MSSARYGSSELPPPPPPMGPPGSTSSIESPGPSHHTWNSLMSDITMSEDEEGHNHQHQSNHRNYRPSEATEDSAASLLEYSQSSEEAYTHKREGTSSSSLLGSALSGGTSNFRFRDDLTSSSRVVRLPSQGEDNNKGNRPHQYQQQQMQAVEEGTSLLPTEKLSSDNNHQRRHRKHPPHHHKQRGGGAPVNRSTFLSTPNRWVAQLAYSFRTPPAPKQRKQAMNIDEAAGEFQQRGSEASAHTATKSKGSKKGTGSRRKVAVHKGQGEHHHVAVHLNKSEASPLLPLKEDEEVFNNQTFPKKQYHHRHNVQHGHHKLFASNHVHRHPYDYISMAVAFLKDYEAARPPTLAPNISIITPWHMGLYRLKYSTLYSLLIASATVALFLSSALEGPSPTDSNIRMHTLSGLNIYALVIFGTDMWIRCQFLKAQRAARKVKSSNNGSSGSRHQMMRGLPPIQTRTSQASLLMRPLCLFGLFLGLENLGWLIARPDRTFVVLYSSIWKPIVLYYISSQARHAMEALLRIARIVTKVLFIELVLILSFAAVAVRLFGSDFESFRHLSVAWLSLFKLSTTVVNPSIWMPMYQSTRWSAIYFVLFIIVTLFYMHSLVLSVVFQTYIQAASEIHDRSVTDRENALQLAYTALTKQHQQDARKRKGALQKSQTEDSQLSQQPGIPMYLVREALESLRPHYSTPKINALVEMFDTANVSDVDYSTFRTKIRQALSARIRTVRIASPLAVSIELLAVVVAGVNFVYVILLTSDFSAQWFDAIELELGAVITVAGLAELLMRANPLRLPNFTPLKRFNSAFDGLAIVAGLISSVGVGLAFVDRSEALEYILMGRAMDMVRVMRFFRIFRDVVRRSADVLPAMSGPVTLVLTMLHIFVYIGMAFWGGAIEIGEHGDQITPLYDLNNFNSYHEGLVTMFQIMVVNDWHAIAEVFLYAKRCASPRIVYPFFVIGNLVGVSILLNVITAFFVEAFVTKLSGHDRNVERAPQSARDFSIRTSENSTFRRISSSHNLSSHNLSSLGGEDYDAAHDADSEGSSDSSELFEFDVYEREGYDRIIQTVSGVDSRDDFARQVASHFELFEGLTPGRERVGYLVCCQQTLNRYGNRRFETDAADFVAKMELHALVSNMHGELLVLSSRETFDHRSLVRMIPHRTDPSRKLEVSATILRRHPALSLFASRVISGD</sequence>
<feature type="compositionally biased region" description="Basic residues" evidence="10">
    <location>
        <begin position="248"/>
        <end position="259"/>
    </location>
</feature>
<keyword evidence="4" id="KW-0677">Repeat</keyword>
<dbReference type="Pfam" id="PF00520">
    <property type="entry name" value="Ion_trans"/>
    <property type="match status" value="2"/>
</dbReference>
<evidence type="ECO:0000256" key="4">
    <source>
        <dbReference type="ARBA" id="ARBA00022737"/>
    </source>
</evidence>
<keyword evidence="8 11" id="KW-0472">Membrane</keyword>
<feature type="compositionally biased region" description="Low complexity" evidence="10">
    <location>
        <begin position="95"/>
        <end position="110"/>
    </location>
</feature>
<evidence type="ECO:0000256" key="2">
    <source>
        <dbReference type="ARBA" id="ARBA00022448"/>
    </source>
</evidence>
<evidence type="ECO:0000313" key="14">
    <source>
        <dbReference type="Proteomes" id="UP001153069"/>
    </source>
</evidence>
<evidence type="ECO:0000256" key="11">
    <source>
        <dbReference type="SAM" id="Phobius"/>
    </source>
</evidence>
<feature type="transmembrane region" description="Helical" evidence="11">
    <location>
        <begin position="807"/>
        <end position="826"/>
    </location>
</feature>
<feature type="transmembrane region" description="Helical" evidence="11">
    <location>
        <begin position="735"/>
        <end position="756"/>
    </location>
</feature>
<comment type="subcellular location">
    <subcellularLocation>
        <location evidence="1">Membrane</location>
        <topology evidence="1">Multi-pass membrane protein</topology>
    </subcellularLocation>
</comment>
<feature type="transmembrane region" description="Helical" evidence="11">
    <location>
        <begin position="872"/>
        <end position="891"/>
    </location>
</feature>
<feature type="region of interest" description="Disordered" evidence="10">
    <location>
        <begin position="650"/>
        <end position="669"/>
    </location>
</feature>
<feature type="compositionally biased region" description="Pro residues" evidence="10">
    <location>
        <begin position="11"/>
        <end position="20"/>
    </location>
</feature>
<keyword evidence="9" id="KW-0407">Ion channel</keyword>
<feature type="transmembrane region" description="Helical" evidence="11">
    <location>
        <begin position="401"/>
        <end position="421"/>
    </location>
</feature>
<keyword evidence="7" id="KW-0406">Ion transport</keyword>
<evidence type="ECO:0000256" key="8">
    <source>
        <dbReference type="ARBA" id="ARBA00023136"/>
    </source>
</evidence>
<feature type="domain" description="Ion transport" evidence="12">
    <location>
        <begin position="742"/>
        <end position="978"/>
    </location>
</feature>
<organism evidence="13 14">
    <name type="scientific">Seminavis robusta</name>
    <dbReference type="NCBI Taxonomy" id="568900"/>
    <lineage>
        <taxon>Eukaryota</taxon>
        <taxon>Sar</taxon>
        <taxon>Stramenopiles</taxon>
        <taxon>Ochrophyta</taxon>
        <taxon>Bacillariophyta</taxon>
        <taxon>Bacillariophyceae</taxon>
        <taxon>Bacillariophycidae</taxon>
        <taxon>Naviculales</taxon>
        <taxon>Naviculaceae</taxon>
        <taxon>Seminavis</taxon>
    </lineage>
</organism>
<dbReference type="OrthoDB" id="43411at2759"/>
<dbReference type="GO" id="GO:0005245">
    <property type="term" value="F:voltage-gated calcium channel activity"/>
    <property type="evidence" value="ECO:0007669"/>
    <property type="project" value="InterPro"/>
</dbReference>
<feature type="transmembrane region" description="Helical" evidence="11">
    <location>
        <begin position="953"/>
        <end position="974"/>
    </location>
</feature>
<dbReference type="AlphaFoldDB" id="A0A9N8HPE7"/>
<dbReference type="PANTHER" id="PTHR46988:SF2">
    <property type="entry name" value="TWO PORE CALCIUM CHANNEL PROTEIN 1"/>
    <property type="match status" value="1"/>
</dbReference>
<feature type="compositionally biased region" description="Polar residues" evidence="10">
    <location>
        <begin position="658"/>
        <end position="669"/>
    </location>
</feature>
<feature type="region of interest" description="Disordered" evidence="10">
    <location>
        <begin position="1"/>
        <end position="195"/>
    </location>
</feature>
<dbReference type="InterPro" id="IPR044581">
    <property type="entry name" value="TPC1_plant"/>
</dbReference>
<proteinExistence type="predicted"/>
<feature type="transmembrane region" description="Helical" evidence="11">
    <location>
        <begin position="590"/>
        <end position="613"/>
    </location>
</feature>
<feature type="transmembrane region" description="Helical" evidence="11">
    <location>
        <begin position="465"/>
        <end position="486"/>
    </location>
</feature>
<keyword evidence="3 11" id="KW-0812">Transmembrane</keyword>
<dbReference type="PANTHER" id="PTHR46988">
    <property type="entry name" value="TWO PORE CALCIUM CHANNEL PROTEIN 1"/>
    <property type="match status" value="1"/>
</dbReference>
<accession>A0A9N8HPE7</accession>
<feature type="region of interest" description="Disordered" evidence="10">
    <location>
        <begin position="230"/>
        <end position="259"/>
    </location>
</feature>
<evidence type="ECO:0000256" key="6">
    <source>
        <dbReference type="ARBA" id="ARBA00022989"/>
    </source>
</evidence>
<dbReference type="EMBL" id="CAICTM010000895">
    <property type="protein sequence ID" value="CAB9517978.1"/>
    <property type="molecule type" value="Genomic_DNA"/>
</dbReference>
<feature type="compositionally biased region" description="Basic residues" evidence="10">
    <location>
        <begin position="55"/>
        <end position="64"/>
    </location>
</feature>
<feature type="transmembrane region" description="Helical" evidence="11">
    <location>
        <begin position="492"/>
        <end position="509"/>
    </location>
</feature>
<evidence type="ECO:0000256" key="1">
    <source>
        <dbReference type="ARBA" id="ARBA00004141"/>
    </source>
</evidence>
<dbReference type="GO" id="GO:0016020">
    <property type="term" value="C:membrane"/>
    <property type="evidence" value="ECO:0007669"/>
    <property type="project" value="UniProtKB-SubCell"/>
</dbReference>
<dbReference type="SUPFAM" id="SSF81324">
    <property type="entry name" value="Voltage-gated potassium channels"/>
    <property type="match status" value="1"/>
</dbReference>
<keyword evidence="5" id="KW-0106">Calcium</keyword>
<protein>
    <submittedName>
        <fullName evidence="13">Two pore calcium channel protein</fullName>
    </submittedName>
</protein>
<feature type="transmembrane region" description="Helical" evidence="11">
    <location>
        <begin position="919"/>
        <end position="941"/>
    </location>
</feature>
<keyword evidence="14" id="KW-1185">Reference proteome</keyword>
<dbReference type="Gene3D" id="1.10.287.70">
    <property type="match status" value="2"/>
</dbReference>
<evidence type="ECO:0000256" key="7">
    <source>
        <dbReference type="ARBA" id="ARBA00023065"/>
    </source>
</evidence>
<feature type="compositionally biased region" description="Polar residues" evidence="10">
    <location>
        <begin position="35"/>
        <end position="45"/>
    </location>
</feature>
<keyword evidence="6 11" id="KW-1133">Transmembrane helix</keyword>
<evidence type="ECO:0000256" key="3">
    <source>
        <dbReference type="ARBA" id="ARBA00022692"/>
    </source>
</evidence>
<keyword evidence="2" id="KW-0813">Transport</keyword>
<feature type="compositionally biased region" description="Basic residues" evidence="10">
    <location>
        <begin position="170"/>
        <end position="184"/>
    </location>
</feature>
<dbReference type="Proteomes" id="UP001153069">
    <property type="component" value="Unassembled WGS sequence"/>
</dbReference>
<feature type="transmembrane region" description="Helical" evidence="11">
    <location>
        <begin position="530"/>
        <end position="550"/>
    </location>
</feature>
<evidence type="ECO:0000256" key="9">
    <source>
        <dbReference type="ARBA" id="ARBA00023303"/>
    </source>
</evidence>
<evidence type="ECO:0000256" key="10">
    <source>
        <dbReference type="SAM" id="MobiDB-lite"/>
    </source>
</evidence>
<evidence type="ECO:0000313" key="13">
    <source>
        <dbReference type="EMBL" id="CAB9517978.1"/>
    </source>
</evidence>
<reference evidence="13" key="1">
    <citation type="submission" date="2020-06" db="EMBL/GenBank/DDBJ databases">
        <authorList>
            <consortium name="Plant Systems Biology data submission"/>
        </authorList>
    </citation>
    <scope>NUCLEOTIDE SEQUENCE</scope>
    <source>
        <strain evidence="13">D6</strain>
    </source>
</reference>
<name>A0A9N8HPE7_9STRA</name>
<dbReference type="InterPro" id="IPR005821">
    <property type="entry name" value="Ion_trans_dom"/>
</dbReference>
<gene>
    <name evidence="13" type="ORF">SEMRO_897_G217430.1</name>
</gene>
<evidence type="ECO:0000259" key="12">
    <source>
        <dbReference type="Pfam" id="PF00520"/>
    </source>
</evidence>
<evidence type="ECO:0000256" key="5">
    <source>
        <dbReference type="ARBA" id="ARBA00022837"/>
    </source>
</evidence>
<feature type="transmembrane region" description="Helical" evidence="11">
    <location>
        <begin position="371"/>
        <end position="389"/>
    </location>
</feature>